<dbReference type="EMBL" id="SMRT01000010">
    <property type="protein sequence ID" value="TDF95519.1"/>
    <property type="molecule type" value="Genomic_DNA"/>
</dbReference>
<reference evidence="2 3" key="1">
    <citation type="submission" date="2019-03" db="EMBL/GenBank/DDBJ databases">
        <title>This is whole genome sequence of Paenibacillus sp MS74 strain.</title>
        <authorList>
            <person name="Trinh H.N."/>
        </authorList>
    </citation>
    <scope>NUCLEOTIDE SEQUENCE [LARGE SCALE GENOMIC DNA]</scope>
    <source>
        <strain evidence="2 3">MS74</strain>
    </source>
</reference>
<evidence type="ECO:0000313" key="2">
    <source>
        <dbReference type="EMBL" id="TDF95519.1"/>
    </source>
</evidence>
<keyword evidence="3" id="KW-1185">Reference proteome</keyword>
<dbReference type="OrthoDB" id="2353304at2"/>
<protein>
    <recommendedName>
        <fullName evidence="1">General stress protein 17M-like domain-containing protein</fullName>
    </recommendedName>
</protein>
<dbReference type="Pfam" id="PF11181">
    <property type="entry name" value="YflT"/>
    <property type="match status" value="1"/>
</dbReference>
<dbReference type="AlphaFoldDB" id="A0A4R5KJ16"/>
<dbReference type="InterPro" id="IPR025889">
    <property type="entry name" value="GSP17M-like_dom"/>
</dbReference>
<evidence type="ECO:0000313" key="3">
    <source>
        <dbReference type="Proteomes" id="UP000295636"/>
    </source>
</evidence>
<proteinExistence type="predicted"/>
<organism evidence="2 3">
    <name type="scientific">Paenibacillus piri</name>
    <dbReference type="NCBI Taxonomy" id="2547395"/>
    <lineage>
        <taxon>Bacteria</taxon>
        <taxon>Bacillati</taxon>
        <taxon>Bacillota</taxon>
        <taxon>Bacilli</taxon>
        <taxon>Bacillales</taxon>
        <taxon>Paenibacillaceae</taxon>
        <taxon>Paenibacillus</taxon>
    </lineage>
</organism>
<comment type="caution">
    <text evidence="2">The sequence shown here is derived from an EMBL/GenBank/DDBJ whole genome shotgun (WGS) entry which is preliminary data.</text>
</comment>
<evidence type="ECO:0000259" key="1">
    <source>
        <dbReference type="Pfam" id="PF11181"/>
    </source>
</evidence>
<name>A0A4R5KJ16_9BACL</name>
<feature type="domain" description="General stress protein 17M-like" evidence="1">
    <location>
        <begin position="5"/>
        <end position="99"/>
    </location>
</feature>
<dbReference type="Proteomes" id="UP000295636">
    <property type="component" value="Unassembled WGS sequence"/>
</dbReference>
<gene>
    <name evidence="2" type="ORF">E1757_20720</name>
</gene>
<accession>A0A4R5KJ16</accession>
<sequence>MDNQVKLVTQEEQAIQEIRAFQRQGHKLENIYVLAHDSKMTEGLSKLMNANTVGLKEEGVAGAFANLFRSRGDELRSKMQSLGLSKVEAEHYERALDQGKILVMVWHDNDDYYDRYDRPSNNRRQDEIVIPPSGIYFTDRSV</sequence>
<dbReference type="RefSeq" id="WP_133231615.1">
    <property type="nucleotide sequence ID" value="NZ_SMRT01000010.1"/>
</dbReference>